<dbReference type="EMBL" id="JAULJE010000001">
    <property type="protein sequence ID" value="KAK1346499.1"/>
    <property type="molecule type" value="Genomic_DNA"/>
</dbReference>
<evidence type="ECO:0000313" key="1">
    <source>
        <dbReference type="EMBL" id="KAK1346499.1"/>
    </source>
</evidence>
<name>A0AA40LWU1_CNENI</name>
<feature type="non-terminal residue" evidence="1">
    <location>
        <position position="168"/>
    </location>
</feature>
<proteinExistence type="predicted"/>
<sequence>MEQLMDQEVISTFQFLLLKKYTVYCKVIAVIDRNSSDKSGQSKLKTFWKGFTILDSIKNICDSLEETSVIEVTANVVAGAGELKLEVETELLQSHDKSLTDEQLLHMDAQRKWFLEMDSTPGEDAVKIVEMTTKDLDCYIYLVSKAAGFERIDSNFERSSTGGMLQRN</sequence>
<accession>A0AA40LWU1</accession>
<evidence type="ECO:0000313" key="2">
    <source>
        <dbReference type="Proteomes" id="UP001177744"/>
    </source>
</evidence>
<gene>
    <name evidence="1" type="ORF">QTO34_000355</name>
</gene>
<protein>
    <submittedName>
        <fullName evidence="1">Uncharacterized protein</fullName>
    </submittedName>
</protein>
<dbReference type="AlphaFoldDB" id="A0AA40LWU1"/>
<reference evidence="1" key="1">
    <citation type="submission" date="2023-06" db="EMBL/GenBank/DDBJ databases">
        <title>Reference genome for the Northern bat (Eptesicus nilssonii), a most northern bat species.</title>
        <authorList>
            <person name="Laine V.N."/>
            <person name="Pulliainen A.T."/>
            <person name="Lilley T.M."/>
        </authorList>
    </citation>
    <scope>NUCLEOTIDE SEQUENCE</scope>
    <source>
        <strain evidence="1">BLF_Eptnil</strain>
        <tissue evidence="1">Kidney</tissue>
    </source>
</reference>
<dbReference type="Proteomes" id="UP001177744">
    <property type="component" value="Unassembled WGS sequence"/>
</dbReference>
<organism evidence="1 2">
    <name type="scientific">Cnephaeus nilssonii</name>
    <name type="common">Northern bat</name>
    <name type="synonym">Eptesicus nilssonii</name>
    <dbReference type="NCBI Taxonomy" id="3371016"/>
    <lineage>
        <taxon>Eukaryota</taxon>
        <taxon>Metazoa</taxon>
        <taxon>Chordata</taxon>
        <taxon>Craniata</taxon>
        <taxon>Vertebrata</taxon>
        <taxon>Euteleostomi</taxon>
        <taxon>Mammalia</taxon>
        <taxon>Eutheria</taxon>
        <taxon>Laurasiatheria</taxon>
        <taxon>Chiroptera</taxon>
        <taxon>Yangochiroptera</taxon>
        <taxon>Vespertilionidae</taxon>
        <taxon>Cnephaeus</taxon>
    </lineage>
</organism>
<keyword evidence="2" id="KW-1185">Reference proteome</keyword>
<comment type="caution">
    <text evidence="1">The sequence shown here is derived from an EMBL/GenBank/DDBJ whole genome shotgun (WGS) entry which is preliminary data.</text>
</comment>